<proteinExistence type="predicted"/>
<organism evidence="1 2">
    <name type="scientific">Symbiodinium pilosum</name>
    <name type="common">Dinoflagellate</name>
    <dbReference type="NCBI Taxonomy" id="2952"/>
    <lineage>
        <taxon>Eukaryota</taxon>
        <taxon>Sar</taxon>
        <taxon>Alveolata</taxon>
        <taxon>Dinophyceae</taxon>
        <taxon>Suessiales</taxon>
        <taxon>Symbiodiniaceae</taxon>
        <taxon>Symbiodinium</taxon>
    </lineage>
</organism>
<evidence type="ECO:0000313" key="1">
    <source>
        <dbReference type="EMBL" id="CAE7384461.1"/>
    </source>
</evidence>
<dbReference type="EMBL" id="CAJNIZ010016335">
    <property type="protein sequence ID" value="CAE7384461.1"/>
    <property type="molecule type" value="Genomic_DNA"/>
</dbReference>
<dbReference type="AlphaFoldDB" id="A0A812QAV9"/>
<dbReference type="OrthoDB" id="10466522at2759"/>
<accession>A0A812QAV9</accession>
<name>A0A812QAV9_SYMPI</name>
<gene>
    <name evidence="1" type="ORF">SPIL2461_LOCUS9394</name>
</gene>
<keyword evidence="2" id="KW-1185">Reference proteome</keyword>
<comment type="caution">
    <text evidence="1">The sequence shown here is derived from an EMBL/GenBank/DDBJ whole genome shotgun (WGS) entry which is preliminary data.</text>
</comment>
<sequence>MDEDPFGLAADMQSLSGWEPQHTSNIAQSHAAARTRSTLVISFVAREALMHVPRFGHVDCAISAWSFAALMVWNGSLMAAAISRCVGLMDQLDAQNLCNLAQTSATFSYVDAALLRETSERSMLKVMQPSPQELANTRRKFVESDVMTKSLSSAPSSAVLLRAEQMQGQALCSLADASLPCQDQLMHYLLGFVNKFIEVWSPNQLWDAGCAARAVMVFEVDSLGLHGSRILCDKIGIPEASPSFILRATAKISQKLAEVAVVPQSALCRRRPRILAYAEYHFEGAQTRRGSFLLENGLQEGRVADSRPTFPSGGG</sequence>
<reference evidence="1" key="1">
    <citation type="submission" date="2021-02" db="EMBL/GenBank/DDBJ databases">
        <authorList>
            <person name="Dougan E. K."/>
            <person name="Rhodes N."/>
            <person name="Thang M."/>
            <person name="Chan C."/>
        </authorList>
    </citation>
    <scope>NUCLEOTIDE SEQUENCE</scope>
</reference>
<evidence type="ECO:0000313" key="2">
    <source>
        <dbReference type="Proteomes" id="UP000649617"/>
    </source>
</evidence>
<dbReference type="Proteomes" id="UP000649617">
    <property type="component" value="Unassembled WGS sequence"/>
</dbReference>
<protein>
    <submittedName>
        <fullName evidence="1">Uncharacterized protein</fullName>
    </submittedName>
</protein>